<gene>
    <name evidence="2" type="ORF">MLI01_17500</name>
</gene>
<feature type="transmembrane region" description="Helical" evidence="1">
    <location>
        <begin position="12"/>
        <end position="31"/>
    </location>
</feature>
<feature type="transmembrane region" description="Helical" evidence="1">
    <location>
        <begin position="161"/>
        <end position="187"/>
    </location>
</feature>
<evidence type="ECO:0000256" key="1">
    <source>
        <dbReference type="SAM" id="Phobius"/>
    </source>
</evidence>
<proteinExistence type="predicted"/>
<organism evidence="2 3">
    <name type="scientific">Microbacterium maritypicum</name>
    <name type="common">Microbacterium liquefaciens</name>
    <dbReference type="NCBI Taxonomy" id="33918"/>
    <lineage>
        <taxon>Bacteria</taxon>
        <taxon>Bacillati</taxon>
        <taxon>Actinomycetota</taxon>
        <taxon>Actinomycetes</taxon>
        <taxon>Micrococcales</taxon>
        <taxon>Microbacteriaceae</taxon>
        <taxon>Microbacterium</taxon>
    </lineage>
</organism>
<sequence length="215" mass="22713">MTRGRLADRDAVAFWLAALCACVSVLIWTLWVLPVAASVDDAAPSPLGRSAEVRLDSGERGGIWGNGISAALGTMECAVVGPDGVGLTLSGAPSLTWDDTLWWMTPRPGFAQSAQFTSLEAGIHTVTCVDALDTYDGEFLVAGDTFGRGSVGLGRNGGSDFAVGSFLAFGAVACPLIVVLVPGVILIRRLVARRRRRRRADGPEPRRSSPEVWES</sequence>
<evidence type="ECO:0000313" key="3">
    <source>
        <dbReference type="Proteomes" id="UP000317410"/>
    </source>
</evidence>
<reference evidence="2 3" key="1">
    <citation type="submission" date="2019-06" db="EMBL/GenBank/DDBJ databases">
        <title>Whole genome shotgun sequence of Microbacterium liquefaciens NBRC 15037.</title>
        <authorList>
            <person name="Hosoyama A."/>
            <person name="Uohara A."/>
            <person name="Ohji S."/>
            <person name="Ichikawa N."/>
        </authorList>
    </citation>
    <scope>NUCLEOTIDE SEQUENCE [LARGE SCALE GENOMIC DNA]</scope>
    <source>
        <strain evidence="2 3">NBRC 15037</strain>
    </source>
</reference>
<comment type="caution">
    <text evidence="2">The sequence shown here is derived from an EMBL/GenBank/DDBJ whole genome shotgun (WGS) entry which is preliminary data.</text>
</comment>
<protein>
    <submittedName>
        <fullName evidence="2">Uncharacterized protein</fullName>
    </submittedName>
</protein>
<keyword evidence="1" id="KW-0472">Membrane</keyword>
<dbReference type="RefSeq" id="WP_141386657.1">
    <property type="nucleotide sequence ID" value="NZ_BJNQ01000010.1"/>
</dbReference>
<keyword evidence="1" id="KW-1133">Transmembrane helix</keyword>
<evidence type="ECO:0000313" key="2">
    <source>
        <dbReference type="EMBL" id="GEC75605.1"/>
    </source>
</evidence>
<keyword evidence="1" id="KW-0812">Transmembrane</keyword>
<dbReference type="AlphaFoldDB" id="A0A4Y4B4U8"/>
<name>A0A4Y4B4U8_MICMQ</name>
<dbReference type="PROSITE" id="PS51257">
    <property type="entry name" value="PROKAR_LIPOPROTEIN"/>
    <property type="match status" value="1"/>
</dbReference>
<dbReference type="EMBL" id="BJNQ01000010">
    <property type="protein sequence ID" value="GEC75605.1"/>
    <property type="molecule type" value="Genomic_DNA"/>
</dbReference>
<accession>A0A4Y4B4U8</accession>
<dbReference type="Proteomes" id="UP000317410">
    <property type="component" value="Unassembled WGS sequence"/>
</dbReference>